<dbReference type="Proteomes" id="UP000257109">
    <property type="component" value="Unassembled WGS sequence"/>
</dbReference>
<evidence type="ECO:0000313" key="1">
    <source>
        <dbReference type="EMBL" id="RDX92566.1"/>
    </source>
</evidence>
<keyword evidence="2" id="KW-1185">Reference proteome</keyword>
<organism evidence="1 2">
    <name type="scientific">Mucuna pruriens</name>
    <name type="common">Velvet bean</name>
    <name type="synonym">Dolichos pruriens</name>
    <dbReference type="NCBI Taxonomy" id="157652"/>
    <lineage>
        <taxon>Eukaryota</taxon>
        <taxon>Viridiplantae</taxon>
        <taxon>Streptophyta</taxon>
        <taxon>Embryophyta</taxon>
        <taxon>Tracheophyta</taxon>
        <taxon>Spermatophyta</taxon>
        <taxon>Magnoliopsida</taxon>
        <taxon>eudicotyledons</taxon>
        <taxon>Gunneridae</taxon>
        <taxon>Pentapetalae</taxon>
        <taxon>rosids</taxon>
        <taxon>fabids</taxon>
        <taxon>Fabales</taxon>
        <taxon>Fabaceae</taxon>
        <taxon>Papilionoideae</taxon>
        <taxon>50 kb inversion clade</taxon>
        <taxon>NPAAA clade</taxon>
        <taxon>indigoferoid/millettioid clade</taxon>
        <taxon>Phaseoleae</taxon>
        <taxon>Mucuna</taxon>
    </lineage>
</organism>
<sequence>MVISMVIADYKVERVLVDQGSLTNVLFWSAFQKMGFSEPNLEVCQGTLIGFAMSTTQLCMKYPVGQLVGVIRVDQRVAKNYYDDIIQVTDNQHGACTMPKEA</sequence>
<evidence type="ECO:0008006" key="3">
    <source>
        <dbReference type="Google" id="ProtNLM"/>
    </source>
</evidence>
<reference evidence="1" key="1">
    <citation type="submission" date="2018-05" db="EMBL/GenBank/DDBJ databases">
        <title>Draft genome of Mucuna pruriens seed.</title>
        <authorList>
            <person name="Nnadi N.E."/>
            <person name="Vos R."/>
            <person name="Hasami M.H."/>
            <person name="Devisetty U.K."/>
            <person name="Aguiy J.C."/>
        </authorList>
    </citation>
    <scope>NUCLEOTIDE SEQUENCE [LARGE SCALE GENOMIC DNA]</scope>
    <source>
        <strain evidence="1">JCA_2017</strain>
    </source>
</reference>
<dbReference type="EMBL" id="QJKJ01004843">
    <property type="protein sequence ID" value="RDX92566.1"/>
    <property type="molecule type" value="Genomic_DNA"/>
</dbReference>
<dbReference type="OrthoDB" id="1937476at2759"/>
<comment type="caution">
    <text evidence="1">The sequence shown here is derived from an EMBL/GenBank/DDBJ whole genome shotgun (WGS) entry which is preliminary data.</text>
</comment>
<gene>
    <name evidence="1" type="ORF">CR513_25294</name>
</gene>
<evidence type="ECO:0000313" key="2">
    <source>
        <dbReference type="Proteomes" id="UP000257109"/>
    </source>
</evidence>
<feature type="non-terminal residue" evidence="1">
    <location>
        <position position="1"/>
    </location>
</feature>
<accession>A0A371GQ01</accession>
<proteinExistence type="predicted"/>
<dbReference type="AlphaFoldDB" id="A0A371GQ01"/>
<protein>
    <recommendedName>
        <fullName evidence="3">Retrotransposon gag domain-containing protein</fullName>
    </recommendedName>
</protein>
<name>A0A371GQ01_MUCPR</name>